<sequence>MKKQEDHVEVLVLGGGISGLATAWYLQKAGISFKLIEKEAETGGVISSVRLKDTVLDFGPNSLRDRDGSIRKLAEEVGISDDIIQISEAFKTRFIVRDGKLQELIPSPKTLFTTKVLSGKAKWRLLAEPFMGKGKAGDESVGTFLERRIGREAVDYLVDPVFSGIYAGDVYRMSKNQILPKLAQNEQQFGSLLMGAFRSEKKKSEVKPMVLTFRNGIQQLTNAMEQRLGDGIAHESVTGIIKSNDGFEVQTNSGSWQAKQIVSCLPAYVLADLLSEEEEDVANQLSEIPYSPMLSTQLIFDKNDVELSASGFGFLIPRKENIRLLGAIWKSSIFPELSGEDKLHFTLMTGGAHDPQILDEPVEKVEEQVLREFKALTGIEAEPEIIKSKLWEKAIPQFEVGYQSVLDKIDEAEKDNPGLHIGGNFRWGVSVPDCVAGGRELVASMK</sequence>
<comment type="cofactor">
    <cofactor evidence="1 6">
        <name>FAD</name>
        <dbReference type="ChEBI" id="CHEBI:57692"/>
    </cofactor>
</comment>
<dbReference type="InterPro" id="IPR050464">
    <property type="entry name" value="Zeta_carotene_desat/Oxidored"/>
</dbReference>
<dbReference type="NCBIfam" id="TIGR00562">
    <property type="entry name" value="proto_IX_ox"/>
    <property type="match status" value="1"/>
</dbReference>
<keyword evidence="7" id="KW-0812">Transmembrane</keyword>
<dbReference type="GO" id="GO:0004729">
    <property type="term" value="F:oxygen-dependent protoporphyrinogen oxidase activity"/>
    <property type="evidence" value="ECO:0007669"/>
    <property type="project" value="UniProtKB-UniRule"/>
</dbReference>
<name>A0A521F5R3_9BACT</name>
<evidence type="ECO:0000256" key="2">
    <source>
        <dbReference type="ARBA" id="ARBA00022630"/>
    </source>
</evidence>
<keyword evidence="5 6" id="KW-0350">Heme biosynthesis</keyword>
<dbReference type="GO" id="GO:0005737">
    <property type="term" value="C:cytoplasm"/>
    <property type="evidence" value="ECO:0007669"/>
    <property type="project" value="UniProtKB-SubCell"/>
</dbReference>
<dbReference type="RefSeq" id="WP_142455587.1">
    <property type="nucleotide sequence ID" value="NZ_FXTP01000015.1"/>
</dbReference>
<evidence type="ECO:0000256" key="7">
    <source>
        <dbReference type="SAM" id="Phobius"/>
    </source>
</evidence>
<reference evidence="9 10" key="1">
    <citation type="submission" date="2017-05" db="EMBL/GenBank/DDBJ databases">
        <authorList>
            <person name="Varghese N."/>
            <person name="Submissions S."/>
        </authorList>
    </citation>
    <scope>NUCLEOTIDE SEQUENCE [LARGE SCALE GENOMIC DNA]</scope>
    <source>
        <strain evidence="9 10">DSM 21985</strain>
    </source>
</reference>
<dbReference type="Gene3D" id="3.50.50.60">
    <property type="entry name" value="FAD/NAD(P)-binding domain"/>
    <property type="match status" value="1"/>
</dbReference>
<comment type="pathway">
    <text evidence="6">Porphyrin-containing compound metabolism; protoheme biosynthesis.</text>
</comment>
<dbReference type="InterPro" id="IPR036188">
    <property type="entry name" value="FAD/NAD-bd_sf"/>
</dbReference>
<keyword evidence="3 6" id="KW-0274">FAD</keyword>
<protein>
    <recommendedName>
        <fullName evidence="6">Coproporphyrinogen III oxidase</fullName>
        <ecNumber evidence="6">1.3.3.15</ecNumber>
    </recommendedName>
</protein>
<dbReference type="PANTHER" id="PTHR42923">
    <property type="entry name" value="PROTOPORPHYRINOGEN OXIDASE"/>
    <property type="match status" value="1"/>
</dbReference>
<evidence type="ECO:0000256" key="6">
    <source>
        <dbReference type="RuleBase" id="RU364052"/>
    </source>
</evidence>
<feature type="domain" description="Amine oxidase" evidence="8">
    <location>
        <begin position="17"/>
        <end position="440"/>
    </location>
</feature>
<evidence type="ECO:0000256" key="3">
    <source>
        <dbReference type="ARBA" id="ARBA00022827"/>
    </source>
</evidence>
<keyword evidence="6" id="KW-0963">Cytoplasm</keyword>
<dbReference type="OrthoDB" id="9805195at2"/>
<gene>
    <name evidence="9" type="ORF">SAMN06265219_11515</name>
</gene>
<dbReference type="UniPathway" id="UPA00252"/>
<dbReference type="Proteomes" id="UP000317557">
    <property type="component" value="Unassembled WGS sequence"/>
</dbReference>
<dbReference type="PANTHER" id="PTHR42923:SF3">
    <property type="entry name" value="PROTOPORPHYRINOGEN OXIDASE"/>
    <property type="match status" value="1"/>
</dbReference>
<dbReference type="Pfam" id="PF01593">
    <property type="entry name" value="Amino_oxidase"/>
    <property type="match status" value="1"/>
</dbReference>
<dbReference type="EMBL" id="FXTP01000015">
    <property type="protein sequence ID" value="SMO90860.1"/>
    <property type="molecule type" value="Genomic_DNA"/>
</dbReference>
<dbReference type="AlphaFoldDB" id="A0A521F5R3"/>
<comment type="similarity">
    <text evidence="6">Belongs to the protoporphyrinogen/coproporphyrinogen oxidase family. Coproporphyrinogen III oxidase subfamily.</text>
</comment>
<dbReference type="EC" id="1.3.3.15" evidence="6"/>
<evidence type="ECO:0000313" key="10">
    <source>
        <dbReference type="Proteomes" id="UP000317557"/>
    </source>
</evidence>
<keyword evidence="7" id="KW-0472">Membrane</keyword>
<accession>A0A521F5R3</accession>
<keyword evidence="2 6" id="KW-0285">Flavoprotein</keyword>
<comment type="function">
    <text evidence="6">Involved in coproporphyrin-dependent heme b biosynthesis. Catalyzes the oxidation of coproporphyrinogen III to coproporphyrin III.</text>
</comment>
<keyword evidence="7" id="KW-1133">Transmembrane helix</keyword>
<evidence type="ECO:0000259" key="8">
    <source>
        <dbReference type="Pfam" id="PF01593"/>
    </source>
</evidence>
<dbReference type="SUPFAM" id="SSF54373">
    <property type="entry name" value="FAD-linked reductases, C-terminal domain"/>
    <property type="match status" value="1"/>
</dbReference>
<evidence type="ECO:0000256" key="4">
    <source>
        <dbReference type="ARBA" id="ARBA00023002"/>
    </source>
</evidence>
<dbReference type="InterPro" id="IPR004572">
    <property type="entry name" value="Protoporphyrinogen_oxidase"/>
</dbReference>
<proteinExistence type="inferred from homology"/>
<keyword evidence="4 6" id="KW-0560">Oxidoreductase</keyword>
<evidence type="ECO:0000313" key="9">
    <source>
        <dbReference type="EMBL" id="SMO90860.1"/>
    </source>
</evidence>
<feature type="transmembrane region" description="Helical" evidence="7">
    <location>
        <begin position="7"/>
        <end position="26"/>
    </location>
</feature>
<evidence type="ECO:0000256" key="5">
    <source>
        <dbReference type="ARBA" id="ARBA00023133"/>
    </source>
</evidence>
<comment type="subcellular location">
    <subcellularLocation>
        <location evidence="6">Cytoplasm</location>
    </subcellularLocation>
</comment>
<comment type="catalytic activity">
    <reaction evidence="6">
        <text>coproporphyrinogen III + 3 O2 = coproporphyrin III + 3 H2O2</text>
        <dbReference type="Rhea" id="RHEA:43436"/>
        <dbReference type="ChEBI" id="CHEBI:15379"/>
        <dbReference type="ChEBI" id="CHEBI:16240"/>
        <dbReference type="ChEBI" id="CHEBI:57309"/>
        <dbReference type="ChEBI" id="CHEBI:131725"/>
        <dbReference type="EC" id="1.3.3.15"/>
    </reaction>
</comment>
<keyword evidence="10" id="KW-1185">Reference proteome</keyword>
<dbReference type="InterPro" id="IPR002937">
    <property type="entry name" value="Amino_oxidase"/>
</dbReference>
<dbReference type="SUPFAM" id="SSF51905">
    <property type="entry name" value="FAD/NAD(P)-binding domain"/>
    <property type="match status" value="1"/>
</dbReference>
<organism evidence="9 10">
    <name type="scientific">Gracilimonas mengyeensis</name>
    <dbReference type="NCBI Taxonomy" id="1302730"/>
    <lineage>
        <taxon>Bacteria</taxon>
        <taxon>Pseudomonadati</taxon>
        <taxon>Balneolota</taxon>
        <taxon>Balneolia</taxon>
        <taxon>Balneolales</taxon>
        <taxon>Balneolaceae</taxon>
        <taxon>Gracilimonas</taxon>
    </lineage>
</organism>
<dbReference type="GO" id="GO:0006783">
    <property type="term" value="P:heme biosynthetic process"/>
    <property type="evidence" value="ECO:0007669"/>
    <property type="project" value="UniProtKB-UniRule"/>
</dbReference>
<evidence type="ECO:0000256" key="1">
    <source>
        <dbReference type="ARBA" id="ARBA00001974"/>
    </source>
</evidence>